<accession>A0ABV7JPR2</accession>
<reference evidence="2" key="1">
    <citation type="journal article" date="2019" name="Int. J. Syst. Evol. Microbiol.">
        <title>The Global Catalogue of Microorganisms (GCM) 10K type strain sequencing project: providing services to taxonomists for standard genome sequencing and annotation.</title>
        <authorList>
            <consortium name="The Broad Institute Genomics Platform"/>
            <consortium name="The Broad Institute Genome Sequencing Center for Infectious Disease"/>
            <person name="Wu L."/>
            <person name="Ma J."/>
        </authorList>
    </citation>
    <scope>NUCLEOTIDE SEQUENCE [LARGE SCALE GENOMIC DNA]</scope>
    <source>
        <strain evidence="2">KCTC 52416</strain>
    </source>
</reference>
<organism evidence="1 2">
    <name type="scientific">Parapedobacter deserti</name>
    <dbReference type="NCBI Taxonomy" id="1912957"/>
    <lineage>
        <taxon>Bacteria</taxon>
        <taxon>Pseudomonadati</taxon>
        <taxon>Bacteroidota</taxon>
        <taxon>Sphingobacteriia</taxon>
        <taxon>Sphingobacteriales</taxon>
        <taxon>Sphingobacteriaceae</taxon>
        <taxon>Parapedobacter</taxon>
    </lineage>
</organism>
<protein>
    <submittedName>
        <fullName evidence="1">Uncharacterized protein</fullName>
    </submittedName>
</protein>
<dbReference type="Proteomes" id="UP001595526">
    <property type="component" value="Unassembled WGS sequence"/>
</dbReference>
<sequence>MTQGLQRVAGWVSPLIWGRRPLLLLGVCGQLELTLLDDSVAVVSVDYARQIEHWVLGRISIEWEATGLRQV</sequence>
<comment type="caution">
    <text evidence="1">The sequence shown here is derived from an EMBL/GenBank/DDBJ whole genome shotgun (WGS) entry which is preliminary data.</text>
</comment>
<gene>
    <name evidence="1" type="ORF">ACFOET_15790</name>
</gene>
<evidence type="ECO:0000313" key="1">
    <source>
        <dbReference type="EMBL" id="MFC3199087.1"/>
    </source>
</evidence>
<name>A0ABV7JPR2_9SPHI</name>
<dbReference type="RefSeq" id="WP_379024367.1">
    <property type="nucleotide sequence ID" value="NZ_JBHRTA010000038.1"/>
</dbReference>
<proteinExistence type="predicted"/>
<keyword evidence="2" id="KW-1185">Reference proteome</keyword>
<dbReference type="EMBL" id="JBHRTA010000038">
    <property type="protein sequence ID" value="MFC3199087.1"/>
    <property type="molecule type" value="Genomic_DNA"/>
</dbReference>
<evidence type="ECO:0000313" key="2">
    <source>
        <dbReference type="Proteomes" id="UP001595526"/>
    </source>
</evidence>